<protein>
    <submittedName>
        <fullName evidence="2">Methyltransferase, FkbM family</fullName>
    </submittedName>
</protein>
<dbReference type="Gene3D" id="3.40.50.150">
    <property type="entry name" value="Vaccinia Virus protein VP39"/>
    <property type="match status" value="1"/>
</dbReference>
<dbReference type="InterPro" id="IPR029063">
    <property type="entry name" value="SAM-dependent_MTases_sf"/>
</dbReference>
<feature type="domain" description="Methyltransferase FkbM" evidence="1">
    <location>
        <begin position="4"/>
        <end position="158"/>
    </location>
</feature>
<organism evidence="2 3">
    <name type="scientific">Muricoccus roseus</name>
    <dbReference type="NCBI Taxonomy" id="198092"/>
    <lineage>
        <taxon>Bacteria</taxon>
        <taxon>Pseudomonadati</taxon>
        <taxon>Pseudomonadota</taxon>
        <taxon>Alphaproteobacteria</taxon>
        <taxon>Acetobacterales</taxon>
        <taxon>Roseomonadaceae</taxon>
        <taxon>Muricoccus</taxon>
    </lineage>
</organism>
<keyword evidence="3" id="KW-1185">Reference proteome</keyword>
<sequence length="170" mass="18887">MLSNTALLNIESGWRGINVDLDSRYVDRLREARPDDISVCCAIGAADGEIEAVIFEEGAFNTIDADRQARFTATKSSGERRIVPVRTIPSLLDEYLPAGQEIGFLNLDVEGVDFAALNANDWKQYRPKVIAVETHAFDLHNPKGNDVFNLLVSQGYRLRAQMLVTSIFSL</sequence>
<dbReference type="Proteomes" id="UP000184387">
    <property type="component" value="Unassembled WGS sequence"/>
</dbReference>
<evidence type="ECO:0000313" key="2">
    <source>
        <dbReference type="EMBL" id="SHK48808.1"/>
    </source>
</evidence>
<dbReference type="Pfam" id="PF05050">
    <property type="entry name" value="Methyltransf_21"/>
    <property type="match status" value="1"/>
</dbReference>
<dbReference type="InterPro" id="IPR006342">
    <property type="entry name" value="FkbM_mtfrase"/>
</dbReference>
<dbReference type="SUPFAM" id="SSF53335">
    <property type="entry name" value="S-adenosyl-L-methionine-dependent methyltransferases"/>
    <property type="match status" value="1"/>
</dbReference>
<dbReference type="AlphaFoldDB" id="A0A1M6SW60"/>
<dbReference type="GO" id="GO:0008168">
    <property type="term" value="F:methyltransferase activity"/>
    <property type="evidence" value="ECO:0007669"/>
    <property type="project" value="UniProtKB-KW"/>
</dbReference>
<dbReference type="GO" id="GO:0032259">
    <property type="term" value="P:methylation"/>
    <property type="evidence" value="ECO:0007669"/>
    <property type="project" value="UniProtKB-KW"/>
</dbReference>
<keyword evidence="2" id="KW-0808">Transferase</keyword>
<evidence type="ECO:0000313" key="3">
    <source>
        <dbReference type="Proteomes" id="UP000184387"/>
    </source>
</evidence>
<dbReference type="EMBL" id="FQZF01000063">
    <property type="protein sequence ID" value="SHK48808.1"/>
    <property type="molecule type" value="Genomic_DNA"/>
</dbReference>
<dbReference type="STRING" id="198092.SAMN02745194_05018"/>
<keyword evidence="2" id="KW-0489">Methyltransferase</keyword>
<reference evidence="2 3" key="1">
    <citation type="submission" date="2016-11" db="EMBL/GenBank/DDBJ databases">
        <authorList>
            <person name="Jaros S."/>
            <person name="Januszkiewicz K."/>
            <person name="Wedrychowicz H."/>
        </authorList>
    </citation>
    <scope>NUCLEOTIDE SEQUENCE [LARGE SCALE GENOMIC DNA]</scope>
    <source>
        <strain evidence="2 3">DSM 14916</strain>
    </source>
</reference>
<name>A0A1M6SW60_9PROT</name>
<evidence type="ECO:0000259" key="1">
    <source>
        <dbReference type="Pfam" id="PF05050"/>
    </source>
</evidence>
<gene>
    <name evidence="2" type="ORF">SAMN02745194_05018</name>
</gene>
<accession>A0A1M6SW60</accession>
<proteinExistence type="predicted"/>